<keyword evidence="3" id="KW-1185">Reference proteome</keyword>
<dbReference type="HOGENOM" id="CLU_1350258_0_0_1"/>
<accession>V4BB82</accession>
<feature type="chain" id="PRO_5004716841" evidence="1">
    <location>
        <begin position="24"/>
        <end position="203"/>
    </location>
</feature>
<dbReference type="GeneID" id="20240584"/>
<dbReference type="CTD" id="20240584"/>
<organism evidence="2 3">
    <name type="scientific">Lottia gigantea</name>
    <name type="common">Giant owl limpet</name>
    <dbReference type="NCBI Taxonomy" id="225164"/>
    <lineage>
        <taxon>Eukaryota</taxon>
        <taxon>Metazoa</taxon>
        <taxon>Spiralia</taxon>
        <taxon>Lophotrochozoa</taxon>
        <taxon>Mollusca</taxon>
        <taxon>Gastropoda</taxon>
        <taxon>Patellogastropoda</taxon>
        <taxon>Lottioidea</taxon>
        <taxon>Lottiidae</taxon>
        <taxon>Lottia</taxon>
    </lineage>
</organism>
<reference evidence="2 3" key="1">
    <citation type="journal article" date="2013" name="Nature">
        <title>Insights into bilaterian evolution from three spiralian genomes.</title>
        <authorList>
            <person name="Simakov O."/>
            <person name="Marletaz F."/>
            <person name="Cho S.J."/>
            <person name="Edsinger-Gonzales E."/>
            <person name="Havlak P."/>
            <person name="Hellsten U."/>
            <person name="Kuo D.H."/>
            <person name="Larsson T."/>
            <person name="Lv J."/>
            <person name="Arendt D."/>
            <person name="Savage R."/>
            <person name="Osoegawa K."/>
            <person name="de Jong P."/>
            <person name="Grimwood J."/>
            <person name="Chapman J.A."/>
            <person name="Shapiro H."/>
            <person name="Aerts A."/>
            <person name="Otillar R.P."/>
            <person name="Terry A.Y."/>
            <person name="Boore J.L."/>
            <person name="Grigoriev I.V."/>
            <person name="Lindberg D.R."/>
            <person name="Seaver E.C."/>
            <person name="Weisblat D.A."/>
            <person name="Putnam N.H."/>
            <person name="Rokhsar D.S."/>
        </authorList>
    </citation>
    <scope>NUCLEOTIDE SEQUENCE [LARGE SCALE GENOMIC DNA]</scope>
</reference>
<gene>
    <name evidence="2" type="ORF">LOTGIDRAFT_167310</name>
</gene>
<dbReference type="RefSeq" id="XP_009063036.1">
    <property type="nucleotide sequence ID" value="XM_009064788.1"/>
</dbReference>
<dbReference type="KEGG" id="lgi:LOTGIDRAFT_167310"/>
<evidence type="ECO:0000313" key="3">
    <source>
        <dbReference type="Proteomes" id="UP000030746"/>
    </source>
</evidence>
<evidence type="ECO:0000313" key="2">
    <source>
        <dbReference type="EMBL" id="ESO86264.1"/>
    </source>
</evidence>
<dbReference type="Proteomes" id="UP000030746">
    <property type="component" value="Unassembled WGS sequence"/>
</dbReference>
<evidence type="ECO:0000256" key="1">
    <source>
        <dbReference type="SAM" id="SignalP"/>
    </source>
</evidence>
<keyword evidence="1" id="KW-0732">Signal</keyword>
<name>V4BB82_LOTGI</name>
<protein>
    <submittedName>
        <fullName evidence="2">Uncharacterized protein</fullName>
    </submittedName>
</protein>
<feature type="signal peptide" evidence="1">
    <location>
        <begin position="1"/>
        <end position="23"/>
    </location>
</feature>
<dbReference type="EMBL" id="KB203115">
    <property type="protein sequence ID" value="ESO86264.1"/>
    <property type="molecule type" value="Genomic_DNA"/>
</dbReference>
<sequence>MIKLKSLKILLVVLFTLLKFCCCEDYGFQLLFTSNTEELEDTEIKFERKLPKWLKGTLQMLFGVPMDLTSSIKTVTKEYQTNLAILTILYLNPGIEVILIYLGTRQLSAAINFNCVQQSLAGIQPYLNQANFGELGVNATFEEWKEHRCRDSVRKVLYFLYAHMHTQESQLWVCAGLGIIEKMPGNKINLSRVFQDHPSQGMW</sequence>
<dbReference type="AlphaFoldDB" id="V4BB82"/>
<proteinExistence type="predicted"/>